<protein>
    <recommendedName>
        <fullName evidence="3">HTH cro/C1-type domain-containing protein</fullName>
    </recommendedName>
</protein>
<organism evidence="1 2">
    <name type="scientific">Lacticaseibacillus suilingensis</name>
    <dbReference type="NCBI Taxonomy" id="2799577"/>
    <lineage>
        <taxon>Bacteria</taxon>
        <taxon>Bacillati</taxon>
        <taxon>Bacillota</taxon>
        <taxon>Bacilli</taxon>
        <taxon>Lactobacillales</taxon>
        <taxon>Lactobacillaceae</taxon>
        <taxon>Lacticaseibacillus</taxon>
    </lineage>
</organism>
<reference evidence="2" key="1">
    <citation type="journal article" date="2019" name="Int. J. Syst. Evol. Microbiol.">
        <title>The Global Catalogue of Microorganisms (GCM) 10K type strain sequencing project: providing services to taxonomists for standard genome sequencing and annotation.</title>
        <authorList>
            <consortium name="The Broad Institute Genomics Platform"/>
            <consortium name="The Broad Institute Genome Sequencing Center for Infectious Disease"/>
            <person name="Wu L."/>
            <person name="Ma J."/>
        </authorList>
    </citation>
    <scope>NUCLEOTIDE SEQUENCE [LARGE SCALE GENOMIC DNA]</scope>
    <source>
        <strain evidence="2">CCM 9110</strain>
    </source>
</reference>
<proteinExistence type="predicted"/>
<evidence type="ECO:0008006" key="3">
    <source>
        <dbReference type="Google" id="ProtNLM"/>
    </source>
</evidence>
<comment type="caution">
    <text evidence="1">The sequence shown here is derived from an EMBL/GenBank/DDBJ whole genome shotgun (WGS) entry which is preliminary data.</text>
</comment>
<dbReference type="RefSeq" id="WP_204118700.1">
    <property type="nucleotide sequence ID" value="NZ_BOLV01000007.1"/>
</dbReference>
<keyword evidence="2" id="KW-1185">Reference proteome</keyword>
<dbReference type="InterPro" id="IPR001387">
    <property type="entry name" value="Cro/C1-type_HTH"/>
</dbReference>
<gene>
    <name evidence="1" type="ORF">ACFQ41_05715</name>
</gene>
<accession>A0ABW4BG70</accession>
<evidence type="ECO:0000313" key="2">
    <source>
        <dbReference type="Proteomes" id="UP001597199"/>
    </source>
</evidence>
<dbReference type="Proteomes" id="UP001597199">
    <property type="component" value="Unassembled WGS sequence"/>
</dbReference>
<evidence type="ECO:0000313" key="1">
    <source>
        <dbReference type="EMBL" id="MFD1398800.1"/>
    </source>
</evidence>
<sequence>METWVGQYFQQFRTSRGIGVRQAGRGLSSASVSRFERGLADISVNAAAKLMFNIGMDGNDLTDALRQHQRTFPRVLNDFVLGDRAQVKQNVTAYLAQGTLPEVLAALVQTACTWLDEPLNSPRQLGAHFEQELADRLGDPTNWYNLEEFLMVATLPFASSELKKLLWQRATALTGRQLGKQNYNLWLLGSLALANADPELHALIATDLSRILQDPTLVTFLNNVAPQLRALVALARGEDIAPVVSALKQIGARPLADFLLALQHQSHLGLPSHHHPHLKSTIPADWLLSLDEDLLTGPMLAKRRKQLGLTMKAVLGDWNLSTQSRFEQGRTQLGFLKTLTLLEKLALPFYAASMSTDQFSLFHRYRAELELMGRAPLAQQNREAILAVLSQFEAAITGLPRGLRLMLAKGLRTSLQWQNSPLFPEDDPVFASLTMEDQGEILSYFETITEVSALDAEAFGFAINSIRKKYYTALISAVMAKTAPNSEAATNMWESGTNYMYGAVYYDVQAAMPIVEDYFAKQTARVYAWQDYQRLTMIHTLRTVYFDDSPAVWAQAEDYLAAISELSPYDHNDVNDRWWLTTFRGKAKQRG</sequence>
<name>A0ABW4BG70_9LACO</name>
<dbReference type="CDD" id="cd00093">
    <property type="entry name" value="HTH_XRE"/>
    <property type="match status" value="1"/>
</dbReference>
<dbReference type="EMBL" id="JBHTOA010000023">
    <property type="protein sequence ID" value="MFD1398800.1"/>
    <property type="molecule type" value="Genomic_DNA"/>
</dbReference>